<evidence type="ECO:0000256" key="1">
    <source>
        <dbReference type="ARBA" id="ARBA00001954"/>
    </source>
</evidence>
<dbReference type="GO" id="GO:0016702">
    <property type="term" value="F:oxidoreductase activity, acting on single donors with incorporation of molecular oxygen, incorporation of two atoms of oxygen"/>
    <property type="evidence" value="ECO:0007669"/>
    <property type="project" value="InterPro"/>
</dbReference>
<organism evidence="7 8">
    <name type="scientific">Glycine soja</name>
    <name type="common">Wild soybean</name>
    <dbReference type="NCBI Taxonomy" id="3848"/>
    <lineage>
        <taxon>Eukaryota</taxon>
        <taxon>Viridiplantae</taxon>
        <taxon>Streptophyta</taxon>
        <taxon>Embryophyta</taxon>
        <taxon>Tracheophyta</taxon>
        <taxon>Spermatophyta</taxon>
        <taxon>Magnoliopsida</taxon>
        <taxon>eudicotyledons</taxon>
        <taxon>Gunneridae</taxon>
        <taxon>Pentapetalae</taxon>
        <taxon>rosids</taxon>
        <taxon>fabids</taxon>
        <taxon>Fabales</taxon>
        <taxon>Fabaceae</taxon>
        <taxon>Papilionoideae</taxon>
        <taxon>50 kb inversion clade</taxon>
        <taxon>NPAAA clade</taxon>
        <taxon>indigoferoid/millettioid clade</taxon>
        <taxon>Phaseoleae</taxon>
        <taxon>Glycine</taxon>
        <taxon>Glycine subgen. Soja</taxon>
    </lineage>
</organism>
<comment type="cofactor">
    <cofactor evidence="1">
        <name>Fe(2+)</name>
        <dbReference type="ChEBI" id="CHEBI:29033"/>
    </cofactor>
</comment>
<keyword evidence="5" id="KW-0408">Iron</keyword>
<feature type="compositionally biased region" description="Basic residues" evidence="6">
    <location>
        <begin position="173"/>
        <end position="192"/>
    </location>
</feature>
<evidence type="ECO:0000313" key="8">
    <source>
        <dbReference type="Proteomes" id="UP000289340"/>
    </source>
</evidence>
<name>A0A445JK46_GLYSO</name>
<dbReference type="InterPro" id="IPR004294">
    <property type="entry name" value="Carotenoid_Oase"/>
</dbReference>
<dbReference type="AlphaFoldDB" id="A0A445JK46"/>
<dbReference type="EMBL" id="QZWG01000008">
    <property type="protein sequence ID" value="RZB98803.1"/>
    <property type="molecule type" value="Genomic_DNA"/>
</dbReference>
<evidence type="ECO:0000256" key="2">
    <source>
        <dbReference type="ARBA" id="ARBA00006787"/>
    </source>
</evidence>
<keyword evidence="4 7" id="KW-0223">Dioxygenase</keyword>
<feature type="region of interest" description="Disordered" evidence="6">
    <location>
        <begin position="165"/>
        <end position="195"/>
    </location>
</feature>
<evidence type="ECO:0000256" key="3">
    <source>
        <dbReference type="ARBA" id="ARBA00022723"/>
    </source>
</evidence>
<keyword evidence="3" id="KW-0479">Metal-binding</keyword>
<comment type="caution">
    <text evidence="7">The sequence shown here is derived from an EMBL/GenBank/DDBJ whole genome shotgun (WGS) entry which is preliminary data.</text>
</comment>
<accession>A0A445JK46</accession>
<sequence>MFKDSPLCVVLKYQPTSTTTTTTTTTTTPARETKPVIASPSETKHPLPQKWNFLQKAAASALDMVEIALVSHERQHPLPKTADLRVQITGNFTPVPEHLAHQFLPVIEKIPKCIECVYIRNGANPLYEPVVGHHFFDRDDMVHVVKFHSGAASYACRQLRLPLHENPMPLPGKKPRPPRVPQSHRRTPRPLQHRPPPLLLRPLVAQLVAGLDLAARRGLQNGEL</sequence>
<gene>
    <name evidence="7" type="ORF">D0Y65_021606</name>
</gene>
<proteinExistence type="inferred from homology"/>
<dbReference type="Pfam" id="PF03055">
    <property type="entry name" value="RPE65"/>
    <property type="match status" value="1"/>
</dbReference>
<evidence type="ECO:0000256" key="6">
    <source>
        <dbReference type="SAM" id="MobiDB-lite"/>
    </source>
</evidence>
<evidence type="ECO:0000256" key="4">
    <source>
        <dbReference type="ARBA" id="ARBA00022964"/>
    </source>
</evidence>
<dbReference type="Proteomes" id="UP000289340">
    <property type="component" value="Chromosome 8"/>
</dbReference>
<reference evidence="7 8" key="1">
    <citation type="submission" date="2018-09" db="EMBL/GenBank/DDBJ databases">
        <title>A high-quality reference genome of wild soybean provides a powerful tool to mine soybean genomes.</title>
        <authorList>
            <person name="Xie M."/>
            <person name="Chung C.Y.L."/>
            <person name="Li M.-W."/>
            <person name="Wong F.-L."/>
            <person name="Chan T.-F."/>
            <person name="Lam H.-M."/>
        </authorList>
    </citation>
    <scope>NUCLEOTIDE SEQUENCE [LARGE SCALE GENOMIC DNA]</scope>
    <source>
        <strain evidence="8">cv. W05</strain>
        <tissue evidence="7">Hypocotyl of etiolated seedlings</tissue>
    </source>
</reference>
<keyword evidence="4 7" id="KW-0560">Oxidoreductase</keyword>
<keyword evidence="8" id="KW-1185">Reference proteome</keyword>
<evidence type="ECO:0000313" key="7">
    <source>
        <dbReference type="EMBL" id="RZB98803.1"/>
    </source>
</evidence>
<comment type="similarity">
    <text evidence="2">Belongs to the carotenoid oxygenase family.</text>
</comment>
<dbReference type="GO" id="GO:0046872">
    <property type="term" value="F:metal ion binding"/>
    <property type="evidence" value="ECO:0007669"/>
    <property type="project" value="UniProtKB-KW"/>
</dbReference>
<evidence type="ECO:0000256" key="5">
    <source>
        <dbReference type="ARBA" id="ARBA00023004"/>
    </source>
</evidence>
<protein>
    <submittedName>
        <fullName evidence="7">9-cis-epoxycarotenoid dioxygenase NCED1, chloroplastic</fullName>
    </submittedName>
</protein>